<dbReference type="PROSITE" id="PS51257">
    <property type="entry name" value="PROKAR_LIPOPROTEIN"/>
    <property type="match status" value="1"/>
</dbReference>
<comment type="caution">
    <text evidence="3">The sequence shown here is derived from an EMBL/GenBank/DDBJ whole genome shotgun (WGS) entry which is preliminary data.</text>
</comment>
<protein>
    <submittedName>
        <fullName evidence="3">Phytase</fullName>
    </submittedName>
</protein>
<dbReference type="Proteomes" id="UP000778523">
    <property type="component" value="Unassembled WGS sequence"/>
</dbReference>
<dbReference type="SUPFAM" id="SSF50956">
    <property type="entry name" value="Thermostable phytase (3-phytase)"/>
    <property type="match status" value="1"/>
</dbReference>
<feature type="signal peptide" evidence="1">
    <location>
        <begin position="1"/>
        <end position="19"/>
    </location>
</feature>
<feature type="domain" description="BPP" evidence="2">
    <location>
        <begin position="64"/>
        <end position="496"/>
    </location>
</feature>
<keyword evidence="1" id="KW-0732">Signal</keyword>
<proteinExistence type="predicted"/>
<dbReference type="EMBL" id="JABCSC020000006">
    <property type="protein sequence ID" value="NSL56981.1"/>
    <property type="molecule type" value="Genomic_DNA"/>
</dbReference>
<evidence type="ECO:0000256" key="1">
    <source>
        <dbReference type="SAM" id="SignalP"/>
    </source>
</evidence>
<name>A0ABX2IRS2_9RHOO</name>
<dbReference type="Pfam" id="PF02333">
    <property type="entry name" value="Phytase"/>
    <property type="match status" value="2"/>
</dbReference>
<accession>A0ABX2IRS2</accession>
<reference evidence="3 4" key="1">
    <citation type="submission" date="2020-06" db="EMBL/GenBank/DDBJ databases">
        <title>Draft genome of Uliginosibacterium sp. IMCC34675.</title>
        <authorList>
            <person name="Song J."/>
        </authorList>
    </citation>
    <scope>NUCLEOTIDE SEQUENCE [LARGE SCALE GENOMIC DNA]</scope>
    <source>
        <strain evidence="3 4">IMCC34675</strain>
    </source>
</reference>
<keyword evidence="4" id="KW-1185">Reference proteome</keyword>
<dbReference type="PROSITE" id="PS51662">
    <property type="entry name" value="BP_PHYTASE"/>
    <property type="match status" value="1"/>
</dbReference>
<feature type="chain" id="PRO_5046639845" evidence="1">
    <location>
        <begin position="20"/>
        <end position="509"/>
    </location>
</feature>
<evidence type="ECO:0000259" key="2">
    <source>
        <dbReference type="PROSITE" id="PS51662"/>
    </source>
</evidence>
<dbReference type="RefSeq" id="WP_170023254.1">
    <property type="nucleotide sequence ID" value="NZ_JABCSC020000006.1"/>
</dbReference>
<sequence length="509" mass="53265">MKYSLAAGSCLLLACLLTACGGAGSSESATPSSSSSATSSLASSAASVSSSASSASAASSAGASSASSYSVAALSFDLETENMAAASGDVDDPAIWVHATDRSKSLVVAAVKDGGLRVYDLQGQVVQSIAASILVHDTAGKSRFNNVDVVYGFKLANGTTVDLAVASDRGQDLIRVWKIDGDSAAPLTDITSATPLRLFPLVPATGSEADSSKDVSIKVSKQNTGYGLTHWSDSASGKHYVLVNQRKQARVQQFELVAEVGGTVNVAAVSGRDWRFPYTYKGQSLLEASDTDASRDWSPQFEGMVVDQRNGILYAGQEDVGIWRINLKTGEKLDSTAPFYETRGSGVASYVDGTSSVKHSFFNPESRISRDLEGLSIYYGPDGGGYLIASSQGGAHGTGATLADAPYDDSFVVLTLDGSKTPVFKGGFRISKGAAGQADGVQECDGADVIALQLPGYPYGVFISQDGYNDDLDNLSDVTHQTNLKYTSWEKIATALGLAKYDSFDPRKF</sequence>
<dbReference type="InterPro" id="IPR011042">
    <property type="entry name" value="6-blade_b-propeller_TolB-like"/>
</dbReference>
<dbReference type="Gene3D" id="2.120.10.30">
    <property type="entry name" value="TolB, C-terminal domain"/>
    <property type="match status" value="1"/>
</dbReference>
<organism evidence="3 4">
    <name type="scientific">Uliginosibacterium aquaticum</name>
    <dbReference type="NCBI Taxonomy" id="2731212"/>
    <lineage>
        <taxon>Bacteria</taxon>
        <taxon>Pseudomonadati</taxon>
        <taxon>Pseudomonadota</taxon>
        <taxon>Betaproteobacteria</taxon>
        <taxon>Rhodocyclales</taxon>
        <taxon>Zoogloeaceae</taxon>
        <taxon>Uliginosibacterium</taxon>
    </lineage>
</organism>
<evidence type="ECO:0000313" key="4">
    <source>
        <dbReference type="Proteomes" id="UP000778523"/>
    </source>
</evidence>
<evidence type="ECO:0000313" key="3">
    <source>
        <dbReference type="EMBL" id="NSL56981.1"/>
    </source>
</evidence>
<dbReference type="InterPro" id="IPR003431">
    <property type="entry name" value="B-propeller_Phytase"/>
</dbReference>
<gene>
    <name evidence="3" type="ORF">HJ583_018260</name>
</gene>